<name>A0A2P2E4U0_9LEPT</name>
<evidence type="ECO:0000313" key="2">
    <source>
        <dbReference type="Proteomes" id="UP000245133"/>
    </source>
</evidence>
<dbReference type="GO" id="GO:0042597">
    <property type="term" value="C:periplasmic space"/>
    <property type="evidence" value="ECO:0007669"/>
    <property type="project" value="InterPro"/>
</dbReference>
<proteinExistence type="predicted"/>
<comment type="caution">
    <text evidence="1">The sequence shown here is derived from an EMBL/GenBank/DDBJ whole genome shotgun (WGS) entry which is preliminary data.</text>
</comment>
<dbReference type="Gene3D" id="1.20.120.1490">
    <property type="match status" value="1"/>
</dbReference>
<dbReference type="RefSeq" id="WP_244594488.1">
    <property type="nucleotide sequence ID" value="NZ_BFBB01000009.1"/>
</dbReference>
<reference evidence="1 2" key="1">
    <citation type="submission" date="2018-02" db="EMBL/GenBank/DDBJ databases">
        <title>Novel Leptospira species isolated from soil and water in Japan.</title>
        <authorList>
            <person name="Nakao R."/>
            <person name="Masuzawa T."/>
        </authorList>
    </citation>
    <scope>NUCLEOTIDE SEQUENCE [LARGE SCALE GENOMIC DNA]</scope>
    <source>
        <strain evidence="1 2">YH101</strain>
    </source>
</reference>
<keyword evidence="2" id="KW-1185">Reference proteome</keyword>
<organism evidence="1 2">
    <name type="scientific">Leptospira ryugenii</name>
    <dbReference type="NCBI Taxonomy" id="1917863"/>
    <lineage>
        <taxon>Bacteria</taxon>
        <taxon>Pseudomonadati</taxon>
        <taxon>Spirochaetota</taxon>
        <taxon>Spirochaetia</taxon>
        <taxon>Leptospirales</taxon>
        <taxon>Leptospiraceae</taxon>
        <taxon>Leptospira</taxon>
    </lineage>
</organism>
<sequence length="149" mass="17592">MLQSSKFKKISLFALMTIVSLTVLANCRGHYSFEKRINWVADKLTSKLDLDDAQKTKLESIKTELIAKHKELDPQKENWVKEVVSQIRKDTIDTKVLDKLSTEQDKRHTEMRKFFQAKMIEFHAVLRPEQRQELGDLIEKFAKRFKPEE</sequence>
<dbReference type="AlphaFoldDB" id="A0A2P2E4U0"/>
<dbReference type="Pfam" id="PF07813">
    <property type="entry name" value="LTXXQ"/>
    <property type="match status" value="1"/>
</dbReference>
<protein>
    <submittedName>
        <fullName evidence="1">Uncharacterized protein</fullName>
    </submittedName>
</protein>
<accession>A0A2P2E4U0</accession>
<dbReference type="EMBL" id="BFBB01000009">
    <property type="protein sequence ID" value="GBF51882.1"/>
    <property type="molecule type" value="Genomic_DNA"/>
</dbReference>
<evidence type="ECO:0000313" key="1">
    <source>
        <dbReference type="EMBL" id="GBF51882.1"/>
    </source>
</evidence>
<gene>
    <name evidence="1" type="ORF">LPTSP4_34200</name>
</gene>
<dbReference type="InterPro" id="IPR012899">
    <property type="entry name" value="LTXXQ"/>
</dbReference>
<dbReference type="Proteomes" id="UP000245133">
    <property type="component" value="Unassembled WGS sequence"/>
</dbReference>